<comment type="caution">
    <text evidence="2">The sequence shown here is derived from an EMBL/GenBank/DDBJ whole genome shotgun (WGS) entry which is preliminary data.</text>
</comment>
<dbReference type="Proteomes" id="UP001311915">
    <property type="component" value="Unassembled WGS sequence"/>
</dbReference>
<proteinExistence type="predicted"/>
<dbReference type="AlphaFoldDB" id="A0AAV9MBI7"/>
<gene>
    <name evidence="2" type="ORF">R3W88_008948</name>
</gene>
<sequence length="55" mass="6390">MKKYFGKASQTNKNLEETFTERFKVSPQKEDAQQHMDSPLKSCDLQRGVEKIDQA</sequence>
<feature type="compositionally biased region" description="Basic and acidic residues" evidence="1">
    <location>
        <begin position="16"/>
        <end position="34"/>
    </location>
</feature>
<keyword evidence="3" id="KW-1185">Reference proteome</keyword>
<name>A0AAV9MBI7_9SOLN</name>
<evidence type="ECO:0000313" key="3">
    <source>
        <dbReference type="Proteomes" id="UP001311915"/>
    </source>
</evidence>
<organism evidence="2 3">
    <name type="scientific">Solanum pinnatisectum</name>
    <name type="common">tansyleaf nightshade</name>
    <dbReference type="NCBI Taxonomy" id="50273"/>
    <lineage>
        <taxon>Eukaryota</taxon>
        <taxon>Viridiplantae</taxon>
        <taxon>Streptophyta</taxon>
        <taxon>Embryophyta</taxon>
        <taxon>Tracheophyta</taxon>
        <taxon>Spermatophyta</taxon>
        <taxon>Magnoliopsida</taxon>
        <taxon>eudicotyledons</taxon>
        <taxon>Gunneridae</taxon>
        <taxon>Pentapetalae</taxon>
        <taxon>asterids</taxon>
        <taxon>lamiids</taxon>
        <taxon>Solanales</taxon>
        <taxon>Solanaceae</taxon>
        <taxon>Solanoideae</taxon>
        <taxon>Solaneae</taxon>
        <taxon>Solanum</taxon>
    </lineage>
</organism>
<protein>
    <submittedName>
        <fullName evidence="2">Uncharacterized protein</fullName>
    </submittedName>
</protein>
<accession>A0AAV9MBI7</accession>
<feature type="region of interest" description="Disordered" evidence="1">
    <location>
        <begin position="16"/>
        <end position="55"/>
    </location>
</feature>
<evidence type="ECO:0000313" key="2">
    <source>
        <dbReference type="EMBL" id="KAK4734687.1"/>
    </source>
</evidence>
<evidence type="ECO:0000256" key="1">
    <source>
        <dbReference type="SAM" id="MobiDB-lite"/>
    </source>
</evidence>
<dbReference type="EMBL" id="JAWPEI010000002">
    <property type="protein sequence ID" value="KAK4734687.1"/>
    <property type="molecule type" value="Genomic_DNA"/>
</dbReference>
<reference evidence="2 3" key="1">
    <citation type="submission" date="2023-10" db="EMBL/GenBank/DDBJ databases">
        <title>Genome-Wide Identification Analysis in wild type Solanum Pinnatisectum Reveals Some Genes Defensing Phytophthora Infestans.</title>
        <authorList>
            <person name="Sun C."/>
        </authorList>
    </citation>
    <scope>NUCLEOTIDE SEQUENCE [LARGE SCALE GENOMIC DNA]</scope>
    <source>
        <strain evidence="2">LQN</strain>
        <tissue evidence="2">Leaf</tissue>
    </source>
</reference>